<organism evidence="1 2">
    <name type="scientific">Desulfonema ishimotonii</name>
    <dbReference type="NCBI Taxonomy" id="45657"/>
    <lineage>
        <taxon>Bacteria</taxon>
        <taxon>Pseudomonadati</taxon>
        <taxon>Thermodesulfobacteriota</taxon>
        <taxon>Desulfobacteria</taxon>
        <taxon>Desulfobacterales</taxon>
        <taxon>Desulfococcaceae</taxon>
        <taxon>Desulfonema</taxon>
    </lineage>
</organism>
<reference evidence="2" key="1">
    <citation type="submission" date="2017-11" db="EMBL/GenBank/DDBJ databases">
        <authorList>
            <person name="Watanabe M."/>
            <person name="Kojima H."/>
        </authorList>
    </citation>
    <scope>NUCLEOTIDE SEQUENCE [LARGE SCALE GENOMIC DNA]</scope>
    <source>
        <strain evidence="2">Tokyo 01</strain>
    </source>
</reference>
<dbReference type="EMBL" id="BEXT01000001">
    <property type="protein sequence ID" value="GBC62453.1"/>
    <property type="molecule type" value="Genomic_DNA"/>
</dbReference>
<dbReference type="RefSeq" id="WP_124329616.1">
    <property type="nucleotide sequence ID" value="NZ_BEXT01000001.1"/>
</dbReference>
<dbReference type="Proteomes" id="UP000288096">
    <property type="component" value="Unassembled WGS sequence"/>
</dbReference>
<comment type="caution">
    <text evidence="1">The sequence shown here is derived from an EMBL/GenBank/DDBJ whole genome shotgun (WGS) entry which is preliminary data.</text>
</comment>
<evidence type="ECO:0000313" key="2">
    <source>
        <dbReference type="Proteomes" id="UP000288096"/>
    </source>
</evidence>
<keyword evidence="2" id="KW-1185">Reference proteome</keyword>
<evidence type="ECO:0000313" key="1">
    <source>
        <dbReference type="EMBL" id="GBC62453.1"/>
    </source>
</evidence>
<gene>
    <name evidence="1" type="ORF">DENIS_3425</name>
</gene>
<accession>A0A401FZU0</accession>
<name>A0A401FZU0_9BACT</name>
<protein>
    <submittedName>
        <fullName evidence="1">Uncharacterized protein</fullName>
    </submittedName>
</protein>
<reference evidence="2" key="2">
    <citation type="submission" date="2019-01" db="EMBL/GenBank/DDBJ databases">
        <title>Genome sequence of Desulfonema ishimotonii strain Tokyo 01.</title>
        <authorList>
            <person name="Fukui M."/>
        </authorList>
    </citation>
    <scope>NUCLEOTIDE SEQUENCE [LARGE SCALE GENOMIC DNA]</scope>
    <source>
        <strain evidence="2">Tokyo 01</strain>
    </source>
</reference>
<dbReference type="AlphaFoldDB" id="A0A401FZU0"/>
<proteinExistence type="predicted"/>
<sequence>MEDKAKQKKMAAAIAGVSAYIKSQEEMAAMYVAAPVEEAPARPVALPSMWAVSGRVDQMQMRNMMQMKAFHGVKFR</sequence>